<reference evidence="1" key="1">
    <citation type="submission" date="2024-02" db="EMBL/GenBank/DDBJ databases">
        <title>Metagenome Assembled Genome of Zalaria obscura JY119.</title>
        <authorList>
            <person name="Vighnesh L."/>
            <person name="Jagadeeshwari U."/>
            <person name="Venkata Ramana C."/>
            <person name="Sasikala C."/>
        </authorList>
    </citation>
    <scope>NUCLEOTIDE SEQUENCE</scope>
    <source>
        <strain evidence="1">JY119</strain>
    </source>
</reference>
<name>A0ACC3SEE3_9PEZI</name>
<evidence type="ECO:0000313" key="2">
    <source>
        <dbReference type="Proteomes" id="UP001320706"/>
    </source>
</evidence>
<comment type="caution">
    <text evidence="1">The sequence shown here is derived from an EMBL/GenBank/DDBJ whole genome shotgun (WGS) entry which is preliminary data.</text>
</comment>
<gene>
    <name evidence="1" type="ORF">M8818_003801</name>
</gene>
<protein>
    <submittedName>
        <fullName evidence="1">Uncharacterized protein</fullName>
    </submittedName>
</protein>
<evidence type="ECO:0000313" key="1">
    <source>
        <dbReference type="EMBL" id="KAK8209106.1"/>
    </source>
</evidence>
<organism evidence="1 2">
    <name type="scientific">Zalaria obscura</name>
    <dbReference type="NCBI Taxonomy" id="2024903"/>
    <lineage>
        <taxon>Eukaryota</taxon>
        <taxon>Fungi</taxon>
        <taxon>Dikarya</taxon>
        <taxon>Ascomycota</taxon>
        <taxon>Pezizomycotina</taxon>
        <taxon>Dothideomycetes</taxon>
        <taxon>Dothideomycetidae</taxon>
        <taxon>Dothideales</taxon>
        <taxon>Zalariaceae</taxon>
        <taxon>Zalaria</taxon>
    </lineage>
</organism>
<sequence length="466" mass="53324">MSRPFWTRTVSQRYLDLTREKLQLARLPREPYGLSRIEELGVKKAELEPLLDYWLETYDCRAQEQLYNDKLPQYRISIPPPRHTQVSSEVQQDNLRLHFVHRRSTFPNAIPLLICHDWGGSFLEAARVIEALCEPVSTPPLGQLDVPAFHFICPSIPGFGFSDTSPDPEFGLEKTAEVFHQLMLKLGYDRYMIYGSGWGFNIARAISLRHKSSILGIHAVNVETPFPSFRQYPFIWLKYHIARLTNARIQLLSFAYMPTDFASAAPHNSRPTIAQDNTMVPAASNAIAHPQTLSYALADSPTGLLAFLLDLIKPNDLHSGTVQPEDQPPSATFPPSTDSRSPTMPLERIRSDVWTSTDIITWTMLYWLPGPEAALRWLKNALRETRASDFWHSYSRVPLGITYFQPSTGAAISPPVWMSAYHNLTWLRRHDRQARWPCWEAGDEVVMDLRDFAREIRGHVTRDREG</sequence>
<accession>A0ACC3SEE3</accession>
<keyword evidence="2" id="KW-1185">Reference proteome</keyword>
<dbReference type="EMBL" id="JAMKPW020000017">
    <property type="protein sequence ID" value="KAK8209106.1"/>
    <property type="molecule type" value="Genomic_DNA"/>
</dbReference>
<proteinExistence type="predicted"/>
<dbReference type="Proteomes" id="UP001320706">
    <property type="component" value="Unassembled WGS sequence"/>
</dbReference>